<feature type="signal peptide" evidence="1">
    <location>
        <begin position="1"/>
        <end position="21"/>
    </location>
</feature>
<dbReference type="OrthoDB" id="6436180at2759"/>
<evidence type="ECO:0000313" key="3">
    <source>
        <dbReference type="Proteomes" id="UP000054359"/>
    </source>
</evidence>
<reference evidence="2 3" key="1">
    <citation type="submission" date="2013-11" db="EMBL/GenBank/DDBJ databases">
        <title>Genome sequencing of Stegodyphus mimosarum.</title>
        <authorList>
            <person name="Bechsgaard J."/>
        </authorList>
    </citation>
    <scope>NUCLEOTIDE SEQUENCE [LARGE SCALE GENOMIC DNA]</scope>
</reference>
<evidence type="ECO:0000256" key="1">
    <source>
        <dbReference type="SAM" id="SignalP"/>
    </source>
</evidence>
<keyword evidence="1" id="KW-0732">Signal</keyword>
<evidence type="ECO:0000313" key="2">
    <source>
        <dbReference type="EMBL" id="KFM71405.1"/>
    </source>
</evidence>
<evidence type="ECO:0008006" key="4">
    <source>
        <dbReference type="Google" id="ProtNLM"/>
    </source>
</evidence>
<gene>
    <name evidence="2" type="ORF">X975_26341</name>
</gene>
<dbReference type="Gene3D" id="3.30.420.10">
    <property type="entry name" value="Ribonuclease H-like superfamily/Ribonuclease H"/>
    <property type="match status" value="1"/>
</dbReference>
<sequence length="69" mass="7580">MLSCLMIVILGNWILLDSGSAHLGGWSSANDETSVSILLRLRKISQTHDVHLKWSPSHVIISGNEVADR</sequence>
<name>A0A087U216_STEMI</name>
<protein>
    <recommendedName>
        <fullName evidence="4">RNase H type-1 domain-containing protein</fullName>
    </recommendedName>
</protein>
<accession>A0A087U216</accession>
<feature type="non-terminal residue" evidence="2">
    <location>
        <position position="69"/>
    </location>
</feature>
<dbReference type="AlphaFoldDB" id="A0A087U216"/>
<dbReference type="Proteomes" id="UP000054359">
    <property type="component" value="Unassembled WGS sequence"/>
</dbReference>
<keyword evidence="3" id="KW-1185">Reference proteome</keyword>
<proteinExistence type="predicted"/>
<dbReference type="InterPro" id="IPR036397">
    <property type="entry name" value="RNaseH_sf"/>
</dbReference>
<dbReference type="GO" id="GO:0003676">
    <property type="term" value="F:nucleic acid binding"/>
    <property type="evidence" value="ECO:0007669"/>
    <property type="project" value="InterPro"/>
</dbReference>
<feature type="chain" id="PRO_5001830220" description="RNase H type-1 domain-containing protein" evidence="1">
    <location>
        <begin position="22"/>
        <end position="69"/>
    </location>
</feature>
<organism evidence="2 3">
    <name type="scientific">Stegodyphus mimosarum</name>
    <name type="common">African social velvet spider</name>
    <dbReference type="NCBI Taxonomy" id="407821"/>
    <lineage>
        <taxon>Eukaryota</taxon>
        <taxon>Metazoa</taxon>
        <taxon>Ecdysozoa</taxon>
        <taxon>Arthropoda</taxon>
        <taxon>Chelicerata</taxon>
        <taxon>Arachnida</taxon>
        <taxon>Araneae</taxon>
        <taxon>Araneomorphae</taxon>
        <taxon>Entelegynae</taxon>
        <taxon>Eresoidea</taxon>
        <taxon>Eresidae</taxon>
        <taxon>Stegodyphus</taxon>
    </lineage>
</organism>
<dbReference type="EMBL" id="KK117782">
    <property type="protein sequence ID" value="KFM71405.1"/>
    <property type="molecule type" value="Genomic_DNA"/>
</dbReference>